<feature type="transmembrane region" description="Helical" evidence="3">
    <location>
        <begin position="143"/>
        <end position="164"/>
    </location>
</feature>
<evidence type="ECO:0000313" key="4">
    <source>
        <dbReference type="EMBL" id="MBC9796289.1"/>
    </source>
</evidence>
<gene>
    <name evidence="4" type="ORF">IBL28_09940</name>
</gene>
<sequence length="254" mass="28365">MKKHIPNTLTLLNLLCGSIATIYAVEGLFGITAFFVFLGIFFDFFDGFAARKLRVQSEIGLQLDSLADMVTSGVVPGIVMYQLLKMSLNTTWGEVPVIDINIHDTYFVIAYESFIPFIGLLIPLASAYRLAKFNIDDDQQTSFTGLPTPANALFILSLPLVLIYQDSDMAFAIIRNTWVLIAITLASCYMLNANIKLFALKFKNWGLRENAVKYVFLILCALLLAMLRFAAIPLIIILYVIISLITNKRSSLVN</sequence>
<dbReference type="GO" id="GO:0016780">
    <property type="term" value="F:phosphotransferase activity, for other substituted phosphate groups"/>
    <property type="evidence" value="ECO:0007669"/>
    <property type="project" value="InterPro"/>
</dbReference>
<feature type="transmembrane region" description="Helical" evidence="3">
    <location>
        <begin position="114"/>
        <end position="131"/>
    </location>
</feature>
<reference evidence="4 5" key="1">
    <citation type="submission" date="2020-09" db="EMBL/GenBank/DDBJ databases">
        <title>Sinomicrobium weinanense sp. nov., a halophilic bacteria isolated from saline-alkali soil.</title>
        <authorList>
            <person name="Wu P."/>
            <person name="Ren H."/>
            <person name="Mei Y."/>
            <person name="Liang Y."/>
            <person name="Chen Z."/>
        </authorList>
    </citation>
    <scope>NUCLEOTIDE SEQUENCE [LARGE SCALE GENOMIC DNA]</scope>
    <source>
        <strain evidence="4 5">FJxs</strain>
    </source>
</reference>
<feature type="transmembrane region" description="Helical" evidence="3">
    <location>
        <begin position="214"/>
        <end position="242"/>
    </location>
</feature>
<keyword evidence="5" id="KW-1185">Reference proteome</keyword>
<evidence type="ECO:0000256" key="3">
    <source>
        <dbReference type="SAM" id="Phobius"/>
    </source>
</evidence>
<dbReference type="RefSeq" id="WP_187965437.1">
    <property type="nucleotide sequence ID" value="NZ_JACVDC010000024.1"/>
</dbReference>
<dbReference type="GO" id="GO:0016020">
    <property type="term" value="C:membrane"/>
    <property type="evidence" value="ECO:0007669"/>
    <property type="project" value="InterPro"/>
</dbReference>
<proteinExistence type="inferred from homology"/>
<keyword evidence="1 2" id="KW-0808">Transferase</keyword>
<organism evidence="4 5">
    <name type="scientific">Sinomicrobium weinanense</name>
    <dbReference type="NCBI Taxonomy" id="2842200"/>
    <lineage>
        <taxon>Bacteria</taxon>
        <taxon>Pseudomonadati</taxon>
        <taxon>Bacteroidota</taxon>
        <taxon>Flavobacteriia</taxon>
        <taxon>Flavobacteriales</taxon>
        <taxon>Flavobacteriaceae</taxon>
        <taxon>Sinomicrobium</taxon>
    </lineage>
</organism>
<dbReference type="PROSITE" id="PS00379">
    <property type="entry name" value="CDP_ALCOHOL_P_TRANSF"/>
    <property type="match status" value="1"/>
</dbReference>
<dbReference type="InterPro" id="IPR043130">
    <property type="entry name" value="CDP-OH_PTrfase_TM_dom"/>
</dbReference>
<protein>
    <submittedName>
        <fullName evidence="4">CDP-alcohol phosphatidyltransferase family protein</fullName>
    </submittedName>
</protein>
<dbReference type="GO" id="GO:0008654">
    <property type="term" value="P:phospholipid biosynthetic process"/>
    <property type="evidence" value="ECO:0007669"/>
    <property type="project" value="InterPro"/>
</dbReference>
<evidence type="ECO:0000256" key="2">
    <source>
        <dbReference type="RuleBase" id="RU003750"/>
    </source>
</evidence>
<comment type="caution">
    <text evidence="4">The sequence shown here is derived from an EMBL/GenBank/DDBJ whole genome shotgun (WGS) entry which is preliminary data.</text>
</comment>
<keyword evidence="3" id="KW-1133">Transmembrane helix</keyword>
<evidence type="ECO:0000256" key="1">
    <source>
        <dbReference type="ARBA" id="ARBA00022679"/>
    </source>
</evidence>
<dbReference type="AlphaFoldDB" id="A0A926JS37"/>
<dbReference type="Gene3D" id="1.20.120.1760">
    <property type="match status" value="1"/>
</dbReference>
<dbReference type="InterPro" id="IPR048254">
    <property type="entry name" value="CDP_ALCOHOL_P_TRANSF_CS"/>
</dbReference>
<feature type="transmembrane region" description="Helical" evidence="3">
    <location>
        <begin position="20"/>
        <end position="45"/>
    </location>
</feature>
<accession>A0A926JS37</accession>
<feature type="transmembrane region" description="Helical" evidence="3">
    <location>
        <begin position="170"/>
        <end position="193"/>
    </location>
</feature>
<evidence type="ECO:0000313" key="5">
    <source>
        <dbReference type="Proteomes" id="UP000653730"/>
    </source>
</evidence>
<keyword evidence="3" id="KW-0812">Transmembrane</keyword>
<dbReference type="Pfam" id="PF01066">
    <property type="entry name" value="CDP-OH_P_transf"/>
    <property type="match status" value="1"/>
</dbReference>
<keyword evidence="3" id="KW-0472">Membrane</keyword>
<dbReference type="Proteomes" id="UP000653730">
    <property type="component" value="Unassembled WGS sequence"/>
</dbReference>
<name>A0A926JS37_9FLAO</name>
<comment type="similarity">
    <text evidence="2">Belongs to the CDP-alcohol phosphatidyltransferase class-I family.</text>
</comment>
<dbReference type="EMBL" id="JACVDC010000024">
    <property type="protein sequence ID" value="MBC9796289.1"/>
    <property type="molecule type" value="Genomic_DNA"/>
</dbReference>
<dbReference type="InterPro" id="IPR000462">
    <property type="entry name" value="CDP-OH_P_trans"/>
</dbReference>